<reference evidence="3" key="1">
    <citation type="journal article" date="2005" name="Nature">
        <title>The map-based sequence of the rice genome.</title>
        <authorList>
            <consortium name="International rice genome sequencing project (IRGSP)"/>
            <person name="Matsumoto T."/>
            <person name="Wu J."/>
            <person name="Kanamori H."/>
            <person name="Katayose Y."/>
            <person name="Fujisawa M."/>
            <person name="Namiki N."/>
            <person name="Mizuno H."/>
            <person name="Yamamoto K."/>
            <person name="Antonio B.A."/>
            <person name="Baba T."/>
            <person name="Sakata K."/>
            <person name="Nagamura Y."/>
            <person name="Aoki H."/>
            <person name="Arikawa K."/>
            <person name="Arita K."/>
            <person name="Bito T."/>
            <person name="Chiden Y."/>
            <person name="Fujitsuka N."/>
            <person name="Fukunaka R."/>
            <person name="Hamada M."/>
            <person name="Harada C."/>
            <person name="Hayashi A."/>
            <person name="Hijishita S."/>
            <person name="Honda M."/>
            <person name="Hosokawa S."/>
            <person name="Ichikawa Y."/>
            <person name="Idonuma A."/>
            <person name="Iijima M."/>
            <person name="Ikeda M."/>
            <person name="Ikeno M."/>
            <person name="Ito K."/>
            <person name="Ito S."/>
            <person name="Ito T."/>
            <person name="Ito Y."/>
            <person name="Ito Y."/>
            <person name="Iwabuchi A."/>
            <person name="Kamiya K."/>
            <person name="Karasawa W."/>
            <person name="Kurita K."/>
            <person name="Katagiri S."/>
            <person name="Kikuta A."/>
            <person name="Kobayashi H."/>
            <person name="Kobayashi N."/>
            <person name="Machita K."/>
            <person name="Maehara T."/>
            <person name="Masukawa M."/>
            <person name="Mizubayashi T."/>
            <person name="Mukai Y."/>
            <person name="Nagasaki H."/>
            <person name="Nagata Y."/>
            <person name="Naito S."/>
            <person name="Nakashima M."/>
            <person name="Nakama Y."/>
            <person name="Nakamichi Y."/>
            <person name="Nakamura M."/>
            <person name="Meguro A."/>
            <person name="Negishi M."/>
            <person name="Ohta I."/>
            <person name="Ohta T."/>
            <person name="Okamoto M."/>
            <person name="Ono N."/>
            <person name="Saji S."/>
            <person name="Sakaguchi M."/>
            <person name="Sakai K."/>
            <person name="Shibata M."/>
            <person name="Shimokawa T."/>
            <person name="Song J."/>
            <person name="Takazaki Y."/>
            <person name="Terasawa K."/>
            <person name="Tsugane M."/>
            <person name="Tsuji K."/>
            <person name="Ueda S."/>
            <person name="Waki K."/>
            <person name="Yamagata H."/>
            <person name="Yamamoto M."/>
            <person name="Yamamoto S."/>
            <person name="Yamane H."/>
            <person name="Yoshiki S."/>
            <person name="Yoshihara R."/>
            <person name="Yukawa K."/>
            <person name="Zhong H."/>
            <person name="Yano M."/>
            <person name="Yuan Q."/>
            <person name="Ouyang S."/>
            <person name="Liu J."/>
            <person name="Jones K.M."/>
            <person name="Gansberger K."/>
            <person name="Moffat K."/>
            <person name="Hill J."/>
            <person name="Bera J."/>
            <person name="Fadrosh D."/>
            <person name="Jin S."/>
            <person name="Johri S."/>
            <person name="Kim M."/>
            <person name="Overton L."/>
            <person name="Reardon M."/>
            <person name="Tsitrin T."/>
            <person name="Vuong H."/>
            <person name="Weaver B."/>
            <person name="Ciecko A."/>
            <person name="Tallon L."/>
            <person name="Jackson J."/>
            <person name="Pai G."/>
            <person name="Aken S.V."/>
            <person name="Utterback T."/>
            <person name="Reidmuller S."/>
            <person name="Feldblyum T."/>
            <person name="Hsiao J."/>
            <person name="Zismann V."/>
            <person name="Iobst S."/>
            <person name="de Vazeille A.R."/>
            <person name="Buell C.R."/>
            <person name="Ying K."/>
            <person name="Li Y."/>
            <person name="Lu T."/>
            <person name="Huang Y."/>
            <person name="Zhao Q."/>
            <person name="Feng Q."/>
            <person name="Zhang L."/>
            <person name="Zhu J."/>
            <person name="Weng Q."/>
            <person name="Mu J."/>
            <person name="Lu Y."/>
            <person name="Fan D."/>
            <person name="Liu Y."/>
            <person name="Guan J."/>
            <person name="Zhang Y."/>
            <person name="Yu S."/>
            <person name="Liu X."/>
            <person name="Zhang Y."/>
            <person name="Hong G."/>
            <person name="Han B."/>
            <person name="Choisne N."/>
            <person name="Demange N."/>
            <person name="Orjeda G."/>
            <person name="Samain S."/>
            <person name="Cattolico L."/>
            <person name="Pelletier E."/>
            <person name="Couloux A."/>
            <person name="Segurens B."/>
            <person name="Wincker P."/>
            <person name="D'Hont A."/>
            <person name="Scarpelli C."/>
            <person name="Weissenbach J."/>
            <person name="Salanoubat M."/>
            <person name="Quetier F."/>
            <person name="Yu Y."/>
            <person name="Kim H.R."/>
            <person name="Rambo T."/>
            <person name="Currie J."/>
            <person name="Collura K."/>
            <person name="Luo M."/>
            <person name="Yang T."/>
            <person name="Ammiraju J.S.S."/>
            <person name="Engler F."/>
            <person name="Soderlund C."/>
            <person name="Wing R.A."/>
            <person name="Palmer L.E."/>
            <person name="de la Bastide M."/>
            <person name="Spiegel L."/>
            <person name="Nascimento L."/>
            <person name="Zutavern T."/>
            <person name="O'Shaughnessy A."/>
            <person name="Dike S."/>
            <person name="Dedhia N."/>
            <person name="Preston R."/>
            <person name="Balija V."/>
            <person name="McCombie W.R."/>
            <person name="Chow T."/>
            <person name="Chen H."/>
            <person name="Chung M."/>
            <person name="Chen C."/>
            <person name="Shaw J."/>
            <person name="Wu H."/>
            <person name="Hsiao K."/>
            <person name="Chao Y."/>
            <person name="Chu M."/>
            <person name="Cheng C."/>
            <person name="Hour A."/>
            <person name="Lee P."/>
            <person name="Lin S."/>
            <person name="Lin Y."/>
            <person name="Liou J."/>
            <person name="Liu S."/>
            <person name="Hsing Y."/>
            <person name="Raghuvanshi S."/>
            <person name="Mohanty A."/>
            <person name="Bharti A.K."/>
            <person name="Gaur A."/>
            <person name="Gupta V."/>
            <person name="Kumar D."/>
            <person name="Ravi V."/>
            <person name="Vij S."/>
            <person name="Kapur A."/>
            <person name="Khurana P."/>
            <person name="Khurana P."/>
            <person name="Khurana J.P."/>
            <person name="Tyagi A.K."/>
            <person name="Gaikwad K."/>
            <person name="Singh A."/>
            <person name="Dalal V."/>
            <person name="Srivastava S."/>
            <person name="Dixit A."/>
            <person name="Pal A.K."/>
            <person name="Ghazi I.A."/>
            <person name="Yadav M."/>
            <person name="Pandit A."/>
            <person name="Bhargava A."/>
            <person name="Sureshbabu K."/>
            <person name="Batra K."/>
            <person name="Sharma T.R."/>
            <person name="Mohapatra T."/>
            <person name="Singh N.K."/>
            <person name="Messing J."/>
            <person name="Nelson A.B."/>
            <person name="Fuks G."/>
            <person name="Kavchok S."/>
            <person name="Keizer G."/>
            <person name="Linton E."/>
            <person name="Llaca V."/>
            <person name="Song R."/>
            <person name="Tanyolac B."/>
            <person name="Young S."/>
            <person name="Ho-Il K."/>
            <person name="Hahn J.H."/>
            <person name="Sangsakoo G."/>
            <person name="Vanavichit A."/>
            <person name="de Mattos Luiz.A.T."/>
            <person name="Zimmer P.D."/>
            <person name="Malone G."/>
            <person name="Dellagostin O."/>
            <person name="de Oliveira A.C."/>
            <person name="Bevan M."/>
            <person name="Bancroft I."/>
            <person name="Minx P."/>
            <person name="Cordum H."/>
            <person name="Wilson R."/>
            <person name="Cheng Z."/>
            <person name="Jin W."/>
            <person name="Jiang J."/>
            <person name="Leong S.A."/>
            <person name="Iwama H."/>
            <person name="Gojobori T."/>
            <person name="Itoh T."/>
            <person name="Niimura Y."/>
            <person name="Fujii Y."/>
            <person name="Habara T."/>
            <person name="Sakai H."/>
            <person name="Sato Y."/>
            <person name="Wilson G."/>
            <person name="Kumar K."/>
            <person name="McCouch S."/>
            <person name="Juretic N."/>
            <person name="Hoen D."/>
            <person name="Wright S."/>
            <person name="Bruskiewich R."/>
            <person name="Bureau T."/>
            <person name="Miyao A."/>
            <person name="Hirochika H."/>
            <person name="Nishikawa T."/>
            <person name="Kadowaki K."/>
            <person name="Sugiura M."/>
            <person name="Burr B."/>
            <person name="Sasaki T."/>
        </authorList>
    </citation>
    <scope>NUCLEOTIDE SEQUENCE [LARGE SCALE GENOMIC DNA]</scope>
    <source>
        <strain evidence="3">cv. Nipponbare</strain>
    </source>
</reference>
<name>A0A0P0V452_ORYSJ</name>
<reference evidence="2 3" key="3">
    <citation type="journal article" date="2013" name="Rice">
        <title>Improvement of the Oryza sativa Nipponbare reference genome using next generation sequence and optical map data.</title>
        <authorList>
            <person name="Kawahara Y."/>
            <person name="de la Bastide M."/>
            <person name="Hamilton J.P."/>
            <person name="Kanamori H."/>
            <person name="McCombie W.R."/>
            <person name="Ouyang S."/>
            <person name="Schwartz D.C."/>
            <person name="Tanaka T."/>
            <person name="Wu J."/>
            <person name="Zhou S."/>
            <person name="Childs K.L."/>
            <person name="Davidson R.M."/>
            <person name="Lin H."/>
            <person name="Quesada-Ocampo L."/>
            <person name="Vaillancourt B."/>
            <person name="Sakai H."/>
            <person name="Lee S.S."/>
            <person name="Kim J."/>
            <person name="Numa H."/>
            <person name="Itoh T."/>
            <person name="Buell C.R."/>
            <person name="Matsumoto T."/>
        </authorList>
    </citation>
    <scope>NUCLEOTIDE SEQUENCE [LARGE SCALE GENOMIC DNA]</scope>
    <source>
        <strain evidence="3">cv. Nipponbare</strain>
    </source>
</reference>
<dbReference type="PaxDb" id="39947-A0A0P0V452"/>
<dbReference type="EMBL" id="AP014957">
    <property type="protein sequence ID" value="BAS72726.1"/>
    <property type="molecule type" value="Genomic_DNA"/>
</dbReference>
<reference evidence="2 3" key="2">
    <citation type="journal article" date="2013" name="Plant Cell Physiol.">
        <title>Rice Annotation Project Database (RAP-DB): an integrative and interactive database for rice genomics.</title>
        <authorList>
            <person name="Sakai H."/>
            <person name="Lee S.S."/>
            <person name="Tanaka T."/>
            <person name="Numa H."/>
            <person name="Kim J."/>
            <person name="Kawahara Y."/>
            <person name="Wakimoto H."/>
            <person name="Yang C.C."/>
            <person name="Iwamoto M."/>
            <person name="Abe T."/>
            <person name="Yamada Y."/>
            <person name="Muto A."/>
            <person name="Inokuchi H."/>
            <person name="Ikemura T."/>
            <person name="Matsumoto T."/>
            <person name="Sasaki T."/>
            <person name="Itoh T."/>
        </authorList>
    </citation>
    <scope>NUCLEOTIDE SEQUENCE [LARGE SCALE GENOMIC DNA]</scope>
    <source>
        <strain evidence="3">cv. Nipponbare</strain>
    </source>
</reference>
<evidence type="ECO:0000313" key="2">
    <source>
        <dbReference type="EMBL" id="BAS72726.1"/>
    </source>
</evidence>
<gene>
    <name evidence="2" type="ordered locus">Os01g0561950</name>
    <name evidence="2" type="ORF">OSNPB_010561950</name>
</gene>
<feature type="non-terminal residue" evidence="2">
    <location>
        <position position="1"/>
    </location>
</feature>
<dbReference type="Proteomes" id="UP000059680">
    <property type="component" value="Chromosome 1"/>
</dbReference>
<feature type="region of interest" description="Disordered" evidence="1">
    <location>
        <begin position="1"/>
        <end position="31"/>
    </location>
</feature>
<proteinExistence type="predicted"/>
<dbReference type="AlphaFoldDB" id="A0A0P0V452"/>
<protein>
    <submittedName>
        <fullName evidence="2">Os01g0561950 protein</fullName>
    </submittedName>
</protein>
<evidence type="ECO:0000313" key="3">
    <source>
        <dbReference type="Proteomes" id="UP000059680"/>
    </source>
</evidence>
<feature type="compositionally biased region" description="Acidic residues" evidence="1">
    <location>
        <begin position="1"/>
        <end position="15"/>
    </location>
</feature>
<keyword evidence="3" id="KW-1185">Reference proteome</keyword>
<evidence type="ECO:0000256" key="1">
    <source>
        <dbReference type="SAM" id="MobiDB-lite"/>
    </source>
</evidence>
<dbReference type="InParanoid" id="A0A0P0V452"/>
<organism evidence="2 3">
    <name type="scientific">Oryza sativa subsp. japonica</name>
    <name type="common">Rice</name>
    <dbReference type="NCBI Taxonomy" id="39947"/>
    <lineage>
        <taxon>Eukaryota</taxon>
        <taxon>Viridiplantae</taxon>
        <taxon>Streptophyta</taxon>
        <taxon>Embryophyta</taxon>
        <taxon>Tracheophyta</taxon>
        <taxon>Spermatophyta</taxon>
        <taxon>Magnoliopsida</taxon>
        <taxon>Liliopsida</taxon>
        <taxon>Poales</taxon>
        <taxon>Poaceae</taxon>
        <taxon>BOP clade</taxon>
        <taxon>Oryzoideae</taxon>
        <taxon>Oryzeae</taxon>
        <taxon>Oryzinae</taxon>
        <taxon>Oryza</taxon>
        <taxon>Oryza sativa</taxon>
    </lineage>
</organism>
<sequence>LRSSEHDDEGGDDDGDGRSRAGKIVAAEPRHVPVAPRPAVARHVLVQPRERLRVVVHRVDVAQAVEEPRRLLVVVQQVLHHAAPPEQLDIARRHDELAHQRHVAAQEPGHLAALALLERDQVRQQRPSRVVDQDGGDLHHAPAVVEHHVVRRRLPGVGWGWPTPPCDEL</sequence>
<accession>A0A0P0V452</accession>